<name>A0A453BJT3_AEGTS</name>
<reference evidence="2" key="2">
    <citation type="journal article" date="2017" name="Nat. Plants">
        <title>The Aegilops tauschii genome reveals multiple impacts of transposons.</title>
        <authorList>
            <person name="Zhao G."/>
            <person name="Zou C."/>
            <person name="Li K."/>
            <person name="Wang K."/>
            <person name="Li T."/>
            <person name="Gao L."/>
            <person name="Zhang X."/>
            <person name="Wang H."/>
            <person name="Yang Z."/>
            <person name="Liu X."/>
            <person name="Jiang W."/>
            <person name="Mao L."/>
            <person name="Kong X."/>
            <person name="Jiao Y."/>
            <person name="Jia J."/>
        </authorList>
    </citation>
    <scope>NUCLEOTIDE SEQUENCE [LARGE SCALE GENOMIC DNA]</scope>
    <source>
        <strain evidence="2">cv. AL8/78</strain>
    </source>
</reference>
<sequence>HPLHLPLPRHTTSDSLSTHLAAALLPSPQTAAALFSPAPPHCCYNSFPLLLSHLSLRSCSFFFPNLAAAALFSPKLLLLLLPCAPLLNLCSEPPPSAAPFVCVCVIHEKHIVVFSEQLVLRLVQLQTVLC</sequence>
<protein>
    <submittedName>
        <fullName evidence="1">Uncharacterized protein</fullName>
    </submittedName>
</protein>
<dbReference type="AlphaFoldDB" id="A0A453BJT3"/>
<reference evidence="2" key="1">
    <citation type="journal article" date="2014" name="Science">
        <title>Ancient hybridizations among the ancestral genomes of bread wheat.</title>
        <authorList>
            <consortium name="International Wheat Genome Sequencing Consortium,"/>
            <person name="Marcussen T."/>
            <person name="Sandve S.R."/>
            <person name="Heier L."/>
            <person name="Spannagl M."/>
            <person name="Pfeifer M."/>
            <person name="Jakobsen K.S."/>
            <person name="Wulff B.B."/>
            <person name="Steuernagel B."/>
            <person name="Mayer K.F."/>
            <person name="Olsen O.A."/>
        </authorList>
    </citation>
    <scope>NUCLEOTIDE SEQUENCE [LARGE SCALE GENOMIC DNA]</scope>
    <source>
        <strain evidence="2">cv. AL8/78</strain>
    </source>
</reference>
<dbReference type="Gramene" id="AET2Gv20536700.1">
    <property type="protein sequence ID" value="AET2Gv20536700.1"/>
    <property type="gene ID" value="AET2Gv20536700"/>
</dbReference>
<evidence type="ECO:0000313" key="2">
    <source>
        <dbReference type="Proteomes" id="UP000015105"/>
    </source>
</evidence>
<dbReference type="EnsemblPlants" id="AET2Gv20536700.1">
    <property type="protein sequence ID" value="AET2Gv20536700.1"/>
    <property type="gene ID" value="AET2Gv20536700"/>
</dbReference>
<reference evidence="1" key="3">
    <citation type="journal article" date="2017" name="Nature">
        <title>Genome sequence of the progenitor of the wheat D genome Aegilops tauschii.</title>
        <authorList>
            <person name="Luo M.C."/>
            <person name="Gu Y.Q."/>
            <person name="Puiu D."/>
            <person name="Wang H."/>
            <person name="Twardziok S.O."/>
            <person name="Deal K.R."/>
            <person name="Huo N."/>
            <person name="Zhu T."/>
            <person name="Wang L."/>
            <person name="Wang Y."/>
            <person name="McGuire P.E."/>
            <person name="Liu S."/>
            <person name="Long H."/>
            <person name="Ramasamy R.K."/>
            <person name="Rodriguez J.C."/>
            <person name="Van S.L."/>
            <person name="Yuan L."/>
            <person name="Wang Z."/>
            <person name="Xia Z."/>
            <person name="Xiao L."/>
            <person name="Anderson O.D."/>
            <person name="Ouyang S."/>
            <person name="Liang Y."/>
            <person name="Zimin A.V."/>
            <person name="Pertea G."/>
            <person name="Qi P."/>
            <person name="Bennetzen J.L."/>
            <person name="Dai X."/>
            <person name="Dawson M.W."/>
            <person name="Muller H.G."/>
            <person name="Kugler K."/>
            <person name="Rivarola-Duarte L."/>
            <person name="Spannagl M."/>
            <person name="Mayer K.F.X."/>
            <person name="Lu F.H."/>
            <person name="Bevan M.W."/>
            <person name="Leroy P."/>
            <person name="Li P."/>
            <person name="You F.M."/>
            <person name="Sun Q."/>
            <person name="Liu Z."/>
            <person name="Lyons E."/>
            <person name="Wicker T."/>
            <person name="Salzberg S.L."/>
            <person name="Devos K.M."/>
            <person name="Dvorak J."/>
        </authorList>
    </citation>
    <scope>NUCLEOTIDE SEQUENCE [LARGE SCALE GENOMIC DNA]</scope>
    <source>
        <strain evidence="1">cv. AL8/78</strain>
    </source>
</reference>
<reference evidence="1" key="5">
    <citation type="journal article" date="2021" name="G3 (Bethesda)">
        <title>Aegilops tauschii genome assembly Aet v5.0 features greater sequence contiguity and improved annotation.</title>
        <authorList>
            <person name="Wang L."/>
            <person name="Zhu T."/>
            <person name="Rodriguez J.C."/>
            <person name="Deal K.R."/>
            <person name="Dubcovsky J."/>
            <person name="McGuire P.E."/>
            <person name="Lux T."/>
            <person name="Spannagl M."/>
            <person name="Mayer K.F.X."/>
            <person name="Baldrich P."/>
            <person name="Meyers B.C."/>
            <person name="Huo N."/>
            <person name="Gu Y.Q."/>
            <person name="Zhou H."/>
            <person name="Devos K.M."/>
            <person name="Bennetzen J.L."/>
            <person name="Unver T."/>
            <person name="Budak H."/>
            <person name="Gulick P.J."/>
            <person name="Galiba G."/>
            <person name="Kalapos B."/>
            <person name="Nelson D.R."/>
            <person name="Li P."/>
            <person name="You F.M."/>
            <person name="Luo M.C."/>
            <person name="Dvorak J."/>
        </authorList>
    </citation>
    <scope>NUCLEOTIDE SEQUENCE [LARGE SCALE GENOMIC DNA]</scope>
    <source>
        <strain evidence="1">cv. AL8/78</strain>
    </source>
</reference>
<accession>A0A453BJT3</accession>
<organism evidence="1 2">
    <name type="scientific">Aegilops tauschii subsp. strangulata</name>
    <name type="common">Goatgrass</name>
    <dbReference type="NCBI Taxonomy" id="200361"/>
    <lineage>
        <taxon>Eukaryota</taxon>
        <taxon>Viridiplantae</taxon>
        <taxon>Streptophyta</taxon>
        <taxon>Embryophyta</taxon>
        <taxon>Tracheophyta</taxon>
        <taxon>Spermatophyta</taxon>
        <taxon>Magnoliopsida</taxon>
        <taxon>Liliopsida</taxon>
        <taxon>Poales</taxon>
        <taxon>Poaceae</taxon>
        <taxon>BOP clade</taxon>
        <taxon>Pooideae</taxon>
        <taxon>Triticodae</taxon>
        <taxon>Triticeae</taxon>
        <taxon>Triticinae</taxon>
        <taxon>Aegilops</taxon>
    </lineage>
</organism>
<dbReference type="Proteomes" id="UP000015105">
    <property type="component" value="Chromosome 2D"/>
</dbReference>
<keyword evidence="2" id="KW-1185">Reference proteome</keyword>
<evidence type="ECO:0000313" key="1">
    <source>
        <dbReference type="EnsemblPlants" id="AET2Gv20536700.1"/>
    </source>
</evidence>
<proteinExistence type="predicted"/>
<reference evidence="1" key="4">
    <citation type="submission" date="2019-03" db="UniProtKB">
        <authorList>
            <consortium name="EnsemblPlants"/>
        </authorList>
    </citation>
    <scope>IDENTIFICATION</scope>
</reference>